<evidence type="ECO:0000256" key="3">
    <source>
        <dbReference type="ARBA" id="ARBA00022692"/>
    </source>
</evidence>
<accession>A0ABY4C4B6</accession>
<protein>
    <submittedName>
        <fullName evidence="8">LPS export ABC transporter periplasmic protein LptC</fullName>
    </submittedName>
</protein>
<evidence type="ECO:0000313" key="8">
    <source>
        <dbReference type="EMBL" id="UOE99702.1"/>
    </source>
</evidence>
<name>A0ABY4C4B6_9BACT</name>
<keyword evidence="3" id="KW-0812">Transmembrane</keyword>
<sequence>MAKFKNLIFGTLLVILFVEILIVFPSKLEIEDEAAVRKRAEEQERIQEEKEKRIARGEKVEEPSSLAEQKMQGVHLVESQSGTRDWELYAASAEGSQTAGTWKLKQVKVFFYNQEKVEFTVTGDSGTIDSKSKDLSVIGNVVTRSENGYVFNTPSIFYSAKKRQIDSPEKVSMKGPDDTTGEGLSVLGGRMRVLVDQSKMLIQDKVAASKSVNDNKRFDILADSAEFSGKHKQAKFQGAVRLVYDKMTLEGPEASFLYKSGADILSSVAVSGGVKVSDLDKFATSESVNLDLLTNKYVFKGSPKVIQNNDELTGEEIIFLEGGKKVKVERVRAKVENKDQ</sequence>
<evidence type="ECO:0000256" key="1">
    <source>
        <dbReference type="ARBA" id="ARBA00022475"/>
    </source>
</evidence>
<dbReference type="PANTHER" id="PTHR37481">
    <property type="entry name" value="LIPOPOLYSACCHARIDE EXPORT SYSTEM PROTEIN LPTC"/>
    <property type="match status" value="1"/>
</dbReference>
<keyword evidence="1" id="KW-1003">Cell membrane</keyword>
<keyword evidence="2" id="KW-0997">Cell inner membrane</keyword>
<evidence type="ECO:0000256" key="2">
    <source>
        <dbReference type="ARBA" id="ARBA00022519"/>
    </source>
</evidence>
<evidence type="ECO:0000259" key="7">
    <source>
        <dbReference type="Pfam" id="PF03968"/>
    </source>
</evidence>
<dbReference type="RefSeq" id="WP_243534835.1">
    <property type="nucleotide sequence ID" value="NZ_CP093442.1"/>
</dbReference>
<gene>
    <name evidence="8" type="primary">lptC</name>
    <name evidence="8" type="ORF">MNR06_08340</name>
</gene>
<reference evidence="8" key="1">
    <citation type="submission" date="2022-03" db="EMBL/GenBank/DDBJ databases">
        <title>Genome Identification and Characterization of new species Bdellovibrio reynosense LBG001 sp. nov. from a Mexico soil sample.</title>
        <authorList>
            <person name="Camilli A."/>
            <person name="Ajao Y."/>
            <person name="Guo X."/>
        </authorList>
    </citation>
    <scope>NUCLEOTIDE SEQUENCE</scope>
    <source>
        <strain evidence="8">LBG001</strain>
    </source>
</reference>
<keyword evidence="9" id="KW-1185">Reference proteome</keyword>
<organism evidence="8 9">
    <name type="scientific">Bdellovibrio reynosensis</name>
    <dbReference type="NCBI Taxonomy" id="2835041"/>
    <lineage>
        <taxon>Bacteria</taxon>
        <taxon>Pseudomonadati</taxon>
        <taxon>Bdellovibrionota</taxon>
        <taxon>Bdellovibrionia</taxon>
        <taxon>Bdellovibrionales</taxon>
        <taxon>Pseudobdellovibrionaceae</taxon>
        <taxon>Bdellovibrio</taxon>
    </lineage>
</organism>
<evidence type="ECO:0000256" key="5">
    <source>
        <dbReference type="ARBA" id="ARBA00023136"/>
    </source>
</evidence>
<evidence type="ECO:0000256" key="6">
    <source>
        <dbReference type="SAM" id="MobiDB-lite"/>
    </source>
</evidence>
<dbReference type="Pfam" id="PF03968">
    <property type="entry name" value="LptD_N"/>
    <property type="match status" value="1"/>
</dbReference>
<proteinExistence type="predicted"/>
<dbReference type="Pfam" id="PF06835">
    <property type="entry name" value="LptC"/>
    <property type="match status" value="1"/>
</dbReference>
<keyword evidence="5" id="KW-0472">Membrane</keyword>
<dbReference type="EMBL" id="CP093442">
    <property type="protein sequence ID" value="UOE99702.1"/>
    <property type="molecule type" value="Genomic_DNA"/>
</dbReference>
<keyword evidence="4" id="KW-1133">Transmembrane helix</keyword>
<feature type="domain" description="Organic solvent tolerance-like N-terminal" evidence="7">
    <location>
        <begin position="220"/>
        <end position="319"/>
    </location>
</feature>
<dbReference type="PANTHER" id="PTHR37481:SF1">
    <property type="entry name" value="LIPOPOLYSACCHARIDE EXPORT SYSTEM PROTEIN LPTC"/>
    <property type="match status" value="1"/>
</dbReference>
<dbReference type="InterPro" id="IPR005653">
    <property type="entry name" value="OstA-like_N"/>
</dbReference>
<dbReference type="InterPro" id="IPR010664">
    <property type="entry name" value="LipoPS_assembly_LptC-rel"/>
</dbReference>
<evidence type="ECO:0000256" key="4">
    <source>
        <dbReference type="ARBA" id="ARBA00022989"/>
    </source>
</evidence>
<evidence type="ECO:0000313" key="9">
    <source>
        <dbReference type="Proteomes" id="UP000830116"/>
    </source>
</evidence>
<dbReference type="Gene3D" id="2.60.450.10">
    <property type="entry name" value="Lipopolysaccharide (LPS) transport protein A like domain"/>
    <property type="match status" value="2"/>
</dbReference>
<dbReference type="InterPro" id="IPR052363">
    <property type="entry name" value="LPS_export_LptC"/>
</dbReference>
<dbReference type="InterPro" id="IPR026265">
    <property type="entry name" value="LptC"/>
</dbReference>
<feature type="region of interest" description="Disordered" evidence="6">
    <location>
        <begin position="41"/>
        <end position="62"/>
    </location>
</feature>
<dbReference type="NCBIfam" id="TIGR04409">
    <property type="entry name" value="LptC_YrbK"/>
    <property type="match status" value="1"/>
</dbReference>
<dbReference type="Proteomes" id="UP000830116">
    <property type="component" value="Chromosome"/>
</dbReference>